<feature type="transmembrane region" description="Helical" evidence="8">
    <location>
        <begin position="380"/>
        <end position="398"/>
    </location>
</feature>
<sequence length="579" mass="67098">MRNAFLNWIVFVFGIFGLVYLIIVQNDDFVSQIFGICVVSLAIFYFVRFEKELVKKIQQSTASLITFGLLYQYPDEAREPKEEKRVRAEKIFHDLALATIVTISAIALFYNLGWRDFWEDEHQVVSAAAGHYYTGEFFRWDWIKKDVMCADRTSECMYDRAWPHSWLIAQSYRLFGISEWSSRVVSALFMLLTTIGVYFFAKFFTENKNVALVSAFVVAVHPNLVIIGRYTRMYALFIPLFLLLAHCIFRAVSHKIHYGYALGAAITLGIGYFVHINILIILPAVLLFVIYRAATTQKKEYIALSVVGIMGLAALYIIAAFTSWFENVVGFFSFFGRNNTVYLEYVAGFPFPAKFGFAIMVLGFVGTARFLIKETLKHKLIYLYFISFFALFFFMYIGDRYASFMYTSPITVIFIVLAINSYFLFVDRIRPRVLKILFILALLINPAYVFYENRSEIYEGEGFGKISIAYASIAENIKPGEVIFGQYLRDYYLQSIDPQTPRISMLNNQSYSYQSFREDLARYESGWITWETRKRYHIQPEIRDFAQQYLTKIHGAEADASGVELYYFSTPMLPPTNNL</sequence>
<feature type="transmembrane region" description="Helical" evidence="8">
    <location>
        <begin position="345"/>
        <end position="368"/>
    </location>
</feature>
<feature type="transmembrane region" description="Helical" evidence="8">
    <location>
        <begin position="5"/>
        <end position="23"/>
    </location>
</feature>
<evidence type="ECO:0000313" key="10">
    <source>
        <dbReference type="EMBL" id="OGF74695.1"/>
    </source>
</evidence>
<organism evidence="10 11">
    <name type="scientific">Candidatus Giovannonibacteria bacterium RIFCSPHIGHO2_02_FULL_46_20</name>
    <dbReference type="NCBI Taxonomy" id="1798338"/>
    <lineage>
        <taxon>Bacteria</taxon>
        <taxon>Candidatus Giovannoniibacteriota</taxon>
    </lineage>
</organism>
<dbReference type="GO" id="GO:0009103">
    <property type="term" value="P:lipopolysaccharide biosynthetic process"/>
    <property type="evidence" value="ECO:0007669"/>
    <property type="project" value="UniProtKB-ARBA"/>
</dbReference>
<evidence type="ECO:0000256" key="2">
    <source>
        <dbReference type="ARBA" id="ARBA00022475"/>
    </source>
</evidence>
<feature type="domain" description="Glycosyltransferase RgtA/B/C/D-like" evidence="9">
    <location>
        <begin position="164"/>
        <end position="318"/>
    </location>
</feature>
<dbReference type="PANTHER" id="PTHR33908:SF11">
    <property type="entry name" value="MEMBRANE PROTEIN"/>
    <property type="match status" value="1"/>
</dbReference>
<dbReference type="STRING" id="1798338.A3J56_02010"/>
<dbReference type="EMBL" id="MFHQ01000008">
    <property type="protein sequence ID" value="OGF74695.1"/>
    <property type="molecule type" value="Genomic_DNA"/>
</dbReference>
<feature type="transmembrane region" description="Helical" evidence="8">
    <location>
        <begin position="91"/>
        <end position="110"/>
    </location>
</feature>
<name>A0A1F5WGF3_9BACT</name>
<evidence type="ECO:0000256" key="8">
    <source>
        <dbReference type="SAM" id="Phobius"/>
    </source>
</evidence>
<evidence type="ECO:0000256" key="6">
    <source>
        <dbReference type="ARBA" id="ARBA00022989"/>
    </source>
</evidence>
<evidence type="ECO:0000256" key="3">
    <source>
        <dbReference type="ARBA" id="ARBA00022676"/>
    </source>
</evidence>
<dbReference type="AlphaFoldDB" id="A0A1F5WGF3"/>
<dbReference type="InterPro" id="IPR038731">
    <property type="entry name" value="RgtA/B/C-like"/>
</dbReference>
<evidence type="ECO:0000256" key="7">
    <source>
        <dbReference type="ARBA" id="ARBA00023136"/>
    </source>
</evidence>
<dbReference type="InterPro" id="IPR050297">
    <property type="entry name" value="LipidA_mod_glycosyltrf_83"/>
</dbReference>
<evidence type="ECO:0000256" key="5">
    <source>
        <dbReference type="ARBA" id="ARBA00022692"/>
    </source>
</evidence>
<dbReference type="GO" id="GO:0016763">
    <property type="term" value="F:pentosyltransferase activity"/>
    <property type="evidence" value="ECO:0007669"/>
    <property type="project" value="TreeGrafter"/>
</dbReference>
<dbReference type="Pfam" id="PF13231">
    <property type="entry name" value="PMT_2"/>
    <property type="match status" value="1"/>
</dbReference>
<dbReference type="Proteomes" id="UP000178406">
    <property type="component" value="Unassembled WGS sequence"/>
</dbReference>
<keyword evidence="6 8" id="KW-1133">Transmembrane helix</keyword>
<feature type="transmembrane region" description="Helical" evidence="8">
    <location>
        <begin position="258"/>
        <end position="289"/>
    </location>
</feature>
<keyword evidence="7 8" id="KW-0472">Membrane</keyword>
<evidence type="ECO:0000259" key="9">
    <source>
        <dbReference type="Pfam" id="PF13231"/>
    </source>
</evidence>
<dbReference type="PANTHER" id="PTHR33908">
    <property type="entry name" value="MANNOSYLTRANSFERASE YKCB-RELATED"/>
    <property type="match status" value="1"/>
</dbReference>
<keyword evidence="4" id="KW-0808">Transferase</keyword>
<comment type="caution">
    <text evidence="10">The sequence shown here is derived from an EMBL/GenBank/DDBJ whole genome shotgun (WGS) entry which is preliminary data.</text>
</comment>
<keyword evidence="2" id="KW-1003">Cell membrane</keyword>
<feature type="transmembrane region" description="Helical" evidence="8">
    <location>
        <begin position="301"/>
        <end position="325"/>
    </location>
</feature>
<evidence type="ECO:0000313" key="11">
    <source>
        <dbReference type="Proteomes" id="UP000178406"/>
    </source>
</evidence>
<accession>A0A1F5WGF3</accession>
<gene>
    <name evidence="10" type="ORF">A3J56_02010</name>
</gene>
<reference evidence="10 11" key="1">
    <citation type="journal article" date="2016" name="Nat. Commun.">
        <title>Thousands of microbial genomes shed light on interconnected biogeochemical processes in an aquifer system.</title>
        <authorList>
            <person name="Anantharaman K."/>
            <person name="Brown C.T."/>
            <person name="Hug L.A."/>
            <person name="Sharon I."/>
            <person name="Castelle C.J."/>
            <person name="Probst A.J."/>
            <person name="Thomas B.C."/>
            <person name="Singh A."/>
            <person name="Wilkins M.J."/>
            <person name="Karaoz U."/>
            <person name="Brodie E.L."/>
            <person name="Williams K.H."/>
            <person name="Hubbard S.S."/>
            <person name="Banfield J.F."/>
        </authorList>
    </citation>
    <scope>NUCLEOTIDE SEQUENCE [LARGE SCALE GENOMIC DNA]</scope>
</reference>
<proteinExistence type="predicted"/>
<evidence type="ECO:0000256" key="4">
    <source>
        <dbReference type="ARBA" id="ARBA00022679"/>
    </source>
</evidence>
<protein>
    <recommendedName>
        <fullName evidence="9">Glycosyltransferase RgtA/B/C/D-like domain-containing protein</fullName>
    </recommendedName>
</protein>
<evidence type="ECO:0000256" key="1">
    <source>
        <dbReference type="ARBA" id="ARBA00004651"/>
    </source>
</evidence>
<feature type="transmembrane region" description="Helical" evidence="8">
    <location>
        <begin position="29"/>
        <end position="47"/>
    </location>
</feature>
<keyword evidence="3" id="KW-0328">Glycosyltransferase</keyword>
<keyword evidence="5 8" id="KW-0812">Transmembrane</keyword>
<dbReference type="GO" id="GO:0005886">
    <property type="term" value="C:plasma membrane"/>
    <property type="evidence" value="ECO:0007669"/>
    <property type="project" value="UniProtKB-SubCell"/>
</dbReference>
<comment type="subcellular location">
    <subcellularLocation>
        <location evidence="1">Cell membrane</location>
        <topology evidence="1">Multi-pass membrane protein</topology>
    </subcellularLocation>
</comment>
<feature type="transmembrane region" description="Helical" evidence="8">
    <location>
        <begin position="180"/>
        <end position="201"/>
    </location>
</feature>
<feature type="transmembrane region" description="Helical" evidence="8">
    <location>
        <begin position="433"/>
        <end position="451"/>
    </location>
</feature>
<feature type="transmembrane region" description="Helical" evidence="8">
    <location>
        <begin position="404"/>
        <end position="426"/>
    </location>
</feature>
<feature type="transmembrane region" description="Helical" evidence="8">
    <location>
        <begin position="233"/>
        <end position="252"/>
    </location>
</feature>